<organism evidence="2 3">
    <name type="scientific">Prosthecochloris aestuarii (strain DSM 271 / SK 413)</name>
    <dbReference type="NCBI Taxonomy" id="290512"/>
    <lineage>
        <taxon>Bacteria</taxon>
        <taxon>Pseudomonadati</taxon>
        <taxon>Chlorobiota</taxon>
        <taxon>Chlorobiia</taxon>
        <taxon>Chlorobiales</taxon>
        <taxon>Chlorobiaceae</taxon>
        <taxon>Prosthecochloris</taxon>
    </lineage>
</organism>
<dbReference type="Proteomes" id="UP000002725">
    <property type="component" value="Chromosome"/>
</dbReference>
<proteinExistence type="predicted"/>
<keyword evidence="3" id="KW-1185">Reference proteome</keyword>
<dbReference type="HOGENOM" id="CLU_2882250_0_0_10"/>
<protein>
    <submittedName>
        <fullName evidence="2">Uncharacterized protein</fullName>
    </submittedName>
</protein>
<evidence type="ECO:0000256" key="1">
    <source>
        <dbReference type="SAM" id="MobiDB-lite"/>
    </source>
</evidence>
<dbReference type="STRING" id="290512.Paes_0018"/>
<gene>
    <name evidence="2" type="ordered locus">Paes_0018</name>
</gene>
<reference evidence="2" key="1">
    <citation type="submission" date="2008-06" db="EMBL/GenBank/DDBJ databases">
        <title>Complete sequence of chromosome of Prosthecochloris aestuarii DSM 271.</title>
        <authorList>
            <consortium name="US DOE Joint Genome Institute"/>
            <person name="Lucas S."/>
            <person name="Copeland A."/>
            <person name="Lapidus A."/>
            <person name="Glavina del Rio T."/>
            <person name="Dalin E."/>
            <person name="Tice H."/>
            <person name="Bruce D."/>
            <person name="Goodwin L."/>
            <person name="Pitluck S."/>
            <person name="Schmutz J."/>
            <person name="Larimer F."/>
            <person name="Land M."/>
            <person name="Hauser L."/>
            <person name="Kyrpides N."/>
            <person name="Anderson I."/>
            <person name="Liu Z."/>
            <person name="Li T."/>
            <person name="Zhao F."/>
            <person name="Overmann J."/>
            <person name="Bryant D.A."/>
            <person name="Richardson P."/>
        </authorList>
    </citation>
    <scope>NUCLEOTIDE SEQUENCE [LARGE SCALE GENOMIC DNA]</scope>
    <source>
        <strain evidence="2">DSM 271</strain>
    </source>
</reference>
<dbReference type="KEGG" id="paa:Paes_0018"/>
<dbReference type="EMBL" id="CP001108">
    <property type="protein sequence ID" value="ACF45084.1"/>
    <property type="molecule type" value="Genomic_DNA"/>
</dbReference>
<feature type="region of interest" description="Disordered" evidence="1">
    <location>
        <begin position="1"/>
        <end position="34"/>
    </location>
</feature>
<dbReference type="AlphaFoldDB" id="B4S952"/>
<feature type="compositionally biased region" description="Basic and acidic residues" evidence="1">
    <location>
        <begin position="11"/>
        <end position="22"/>
    </location>
</feature>
<sequence length="63" mass="6695">MKFSDSGVRPQGKDPGQEDGSKRGSVSAGNDDPGRLLCDDVVASCHVSPRYAWFCLYCSTAVA</sequence>
<accession>B4S952</accession>
<name>B4S952_PROA2</name>
<evidence type="ECO:0000313" key="2">
    <source>
        <dbReference type="EMBL" id="ACF45084.1"/>
    </source>
</evidence>
<evidence type="ECO:0000313" key="3">
    <source>
        <dbReference type="Proteomes" id="UP000002725"/>
    </source>
</evidence>